<dbReference type="PROSITE" id="PS51725">
    <property type="entry name" value="ABM"/>
    <property type="match status" value="1"/>
</dbReference>
<keyword evidence="2" id="KW-0560">Oxidoreductase</keyword>
<organism evidence="2 3">
    <name type="scientific">Microvirga aerilata</name>
    <dbReference type="NCBI Taxonomy" id="670292"/>
    <lineage>
        <taxon>Bacteria</taxon>
        <taxon>Pseudomonadati</taxon>
        <taxon>Pseudomonadota</taxon>
        <taxon>Alphaproteobacteria</taxon>
        <taxon>Hyphomicrobiales</taxon>
        <taxon>Methylobacteriaceae</taxon>
        <taxon>Microvirga</taxon>
    </lineage>
</organism>
<dbReference type="Gene3D" id="3.30.70.100">
    <property type="match status" value="1"/>
</dbReference>
<dbReference type="InterPro" id="IPR050744">
    <property type="entry name" value="AI-2_Isomerase_LsrG"/>
</dbReference>
<gene>
    <name evidence="2" type="ORF">JKG68_31735</name>
</gene>
<dbReference type="Pfam" id="PF03992">
    <property type="entry name" value="ABM"/>
    <property type="match status" value="1"/>
</dbReference>
<comment type="caution">
    <text evidence="2">The sequence shown here is derived from an EMBL/GenBank/DDBJ whole genome shotgun (WGS) entry which is preliminary data.</text>
</comment>
<keyword evidence="3" id="KW-1185">Reference proteome</keyword>
<evidence type="ECO:0000313" key="2">
    <source>
        <dbReference type="EMBL" id="MBL0408440.1"/>
    </source>
</evidence>
<dbReference type="Proteomes" id="UP000605848">
    <property type="component" value="Unassembled WGS sequence"/>
</dbReference>
<protein>
    <submittedName>
        <fullName evidence="2">Antibiotic biosynthesis monooxygenase</fullName>
    </submittedName>
</protein>
<dbReference type="PANTHER" id="PTHR33336">
    <property type="entry name" value="QUINOL MONOOXYGENASE YGIN-RELATED"/>
    <property type="match status" value="1"/>
</dbReference>
<dbReference type="EMBL" id="JAEQMY010000219">
    <property type="protein sequence ID" value="MBL0408440.1"/>
    <property type="molecule type" value="Genomic_DNA"/>
</dbReference>
<dbReference type="SUPFAM" id="SSF54909">
    <property type="entry name" value="Dimeric alpha+beta barrel"/>
    <property type="match status" value="1"/>
</dbReference>
<dbReference type="PANTHER" id="PTHR33336:SF3">
    <property type="entry name" value="ABM DOMAIN-CONTAINING PROTEIN"/>
    <property type="match status" value="1"/>
</dbReference>
<dbReference type="RefSeq" id="WP_202066356.1">
    <property type="nucleotide sequence ID" value="NZ_JAEQMY010000219.1"/>
</dbReference>
<keyword evidence="2" id="KW-0503">Monooxygenase</keyword>
<reference evidence="2" key="1">
    <citation type="submission" date="2021-01" db="EMBL/GenBank/DDBJ databases">
        <title>Microvirga sp.</title>
        <authorList>
            <person name="Kim M.K."/>
        </authorList>
    </citation>
    <scope>NUCLEOTIDE SEQUENCE</scope>
    <source>
        <strain evidence="2">5420S-16</strain>
    </source>
</reference>
<feature type="domain" description="ABM" evidence="1">
    <location>
        <begin position="2"/>
        <end position="99"/>
    </location>
</feature>
<evidence type="ECO:0000313" key="3">
    <source>
        <dbReference type="Proteomes" id="UP000605848"/>
    </source>
</evidence>
<dbReference type="AlphaFoldDB" id="A0A936ZLS8"/>
<name>A0A936ZLS8_9HYPH</name>
<dbReference type="InterPro" id="IPR007138">
    <property type="entry name" value="ABM_dom"/>
</dbReference>
<dbReference type="GO" id="GO:0005829">
    <property type="term" value="C:cytosol"/>
    <property type="evidence" value="ECO:0007669"/>
    <property type="project" value="TreeGrafter"/>
</dbReference>
<dbReference type="GO" id="GO:0004497">
    <property type="term" value="F:monooxygenase activity"/>
    <property type="evidence" value="ECO:0007669"/>
    <property type="project" value="UniProtKB-KW"/>
</dbReference>
<accession>A0A936ZLS8</accession>
<evidence type="ECO:0000259" key="1">
    <source>
        <dbReference type="PROSITE" id="PS51725"/>
    </source>
</evidence>
<dbReference type="InterPro" id="IPR011008">
    <property type="entry name" value="Dimeric_a/b-barrel"/>
</dbReference>
<proteinExistence type="predicted"/>
<sequence>MLHVLAYITAKPGMREAVLREFRANMPAVHAEEGCIEYVPVIDLPTFGPFQTELGPDTFVVVEKWASPEALNAHAASPHMRAYAERTADMIETRMIHVLSPL</sequence>